<dbReference type="Gene3D" id="3.60.15.10">
    <property type="entry name" value="Ribonuclease Z/Hydroxyacylglutathione hydrolase-like"/>
    <property type="match status" value="1"/>
</dbReference>
<organism evidence="2 3">
    <name type="scientific">Virgisporangium ochraceum</name>
    <dbReference type="NCBI Taxonomy" id="65505"/>
    <lineage>
        <taxon>Bacteria</taxon>
        <taxon>Bacillati</taxon>
        <taxon>Actinomycetota</taxon>
        <taxon>Actinomycetes</taxon>
        <taxon>Micromonosporales</taxon>
        <taxon>Micromonosporaceae</taxon>
        <taxon>Virgisporangium</taxon>
    </lineage>
</organism>
<keyword evidence="3" id="KW-1185">Reference proteome</keyword>
<gene>
    <name evidence="2" type="ORF">Voc01_024830</name>
</gene>
<dbReference type="Pfam" id="PF00753">
    <property type="entry name" value="Lactamase_B"/>
    <property type="match status" value="1"/>
</dbReference>
<dbReference type="PANTHER" id="PTHR46504:SF2">
    <property type="entry name" value="TRNASE Z TRZ1"/>
    <property type="match status" value="1"/>
</dbReference>
<name>A0A8J3ZU73_9ACTN</name>
<feature type="domain" description="Metallo-beta-lactamase" evidence="1">
    <location>
        <begin position="56"/>
        <end position="167"/>
    </location>
</feature>
<accession>A0A8J3ZU73</accession>
<dbReference type="EMBL" id="BOPH01000027">
    <property type="protein sequence ID" value="GIJ67566.1"/>
    <property type="molecule type" value="Genomic_DNA"/>
</dbReference>
<evidence type="ECO:0000259" key="1">
    <source>
        <dbReference type="Pfam" id="PF00753"/>
    </source>
</evidence>
<dbReference type="PANTHER" id="PTHR46504">
    <property type="entry name" value="TRNASE Z TRZ1"/>
    <property type="match status" value="1"/>
</dbReference>
<dbReference type="Proteomes" id="UP000635606">
    <property type="component" value="Unassembled WGS sequence"/>
</dbReference>
<comment type="caution">
    <text evidence="2">The sequence shown here is derived from an EMBL/GenBank/DDBJ whole genome shotgun (WGS) entry which is preliminary data.</text>
</comment>
<dbReference type="RefSeq" id="WP_203927523.1">
    <property type="nucleotide sequence ID" value="NZ_BOPH01000027.1"/>
</dbReference>
<proteinExistence type="predicted"/>
<dbReference type="AlphaFoldDB" id="A0A8J3ZU73"/>
<dbReference type="SUPFAM" id="SSF56281">
    <property type="entry name" value="Metallo-hydrolase/oxidoreductase"/>
    <property type="match status" value="1"/>
</dbReference>
<reference evidence="2" key="1">
    <citation type="submission" date="2021-01" db="EMBL/GenBank/DDBJ databases">
        <title>Whole genome shotgun sequence of Virgisporangium ochraceum NBRC 16418.</title>
        <authorList>
            <person name="Komaki H."/>
            <person name="Tamura T."/>
        </authorList>
    </citation>
    <scope>NUCLEOTIDE SEQUENCE</scope>
    <source>
        <strain evidence="2">NBRC 16418</strain>
    </source>
</reference>
<dbReference type="InterPro" id="IPR036866">
    <property type="entry name" value="RibonucZ/Hydroxyglut_hydro"/>
</dbReference>
<evidence type="ECO:0000313" key="3">
    <source>
        <dbReference type="Proteomes" id="UP000635606"/>
    </source>
</evidence>
<sequence length="309" mass="34888">MNRYPERLERGHPFRQWKTWPIPGTGLTLTGYSRSNDKTFFHLPELRCSIDAGLAEGWQPETVLLTHCHADHSFDLAYLAARAGGVDIHMPASSVPAARAFIEASFAFNNAAPFDSTLATGMRLHGMVDGDEFAVGRRGSHTVRVVACHHKVPCVGYCFSTHRRVLLPEFEELRPTLAPAEFGKILAGRRKAGEPVDHEVRTPLFAFLGDTHPSVFDDNPWLFDYPVIITECTYLDDEQLERADRVGHTVWSRLRPIVEAHPQNHFVLTHFSLRHSDADVVAFFDKENLPNVTVWAHPQSQLPEQHQKT</sequence>
<dbReference type="InterPro" id="IPR001279">
    <property type="entry name" value="Metallo-B-lactamas"/>
</dbReference>
<evidence type="ECO:0000313" key="2">
    <source>
        <dbReference type="EMBL" id="GIJ67566.1"/>
    </source>
</evidence>
<protein>
    <submittedName>
        <fullName evidence="2">MBL fold metallo-hydrolase</fullName>
    </submittedName>
</protein>